<proteinExistence type="predicted"/>
<organism evidence="2 3">
    <name type="scientific">Paracoccus aminophilus JCM 7686</name>
    <dbReference type="NCBI Taxonomy" id="1367847"/>
    <lineage>
        <taxon>Bacteria</taxon>
        <taxon>Pseudomonadati</taxon>
        <taxon>Pseudomonadota</taxon>
        <taxon>Alphaproteobacteria</taxon>
        <taxon>Rhodobacterales</taxon>
        <taxon>Paracoccaceae</taxon>
        <taxon>Paracoccus</taxon>
    </lineage>
</organism>
<evidence type="ECO:0000256" key="1">
    <source>
        <dbReference type="SAM" id="MobiDB-lite"/>
    </source>
</evidence>
<evidence type="ECO:0000313" key="2">
    <source>
        <dbReference type="EMBL" id="AGT09009.1"/>
    </source>
</evidence>
<gene>
    <name evidence="2" type="ORF">JCM7686_1908</name>
</gene>
<dbReference type="RefSeq" id="WP_020950647.1">
    <property type="nucleotide sequence ID" value="NC_022041.1"/>
</dbReference>
<protein>
    <submittedName>
        <fullName evidence="2">Uncharacterized protein</fullName>
    </submittedName>
</protein>
<dbReference type="AlphaFoldDB" id="S5XNV8"/>
<dbReference type="eggNOG" id="ENOG50315U5">
    <property type="taxonomic scope" value="Bacteria"/>
</dbReference>
<feature type="region of interest" description="Disordered" evidence="1">
    <location>
        <begin position="114"/>
        <end position="145"/>
    </location>
</feature>
<accession>S5XNV8</accession>
<dbReference type="KEGG" id="pami:JCM7686_1908"/>
<sequence>MLKHRGFPGRLPSTDFQFVIRRANKKGATKLIARERFRDRSPADKKADAGFLAALINHFSDEPFERGNLDAGRISWLLGREVVAVGKLDPTSYDQLLRVDLKKAEANFPELFAADAPEFDWDEDSDDDWDDEEFDDEDDHGGRGR</sequence>
<reference evidence="2 3" key="1">
    <citation type="journal article" date="2014" name="BMC Genomics">
        <title>Architecture and functions of a multipartite genome of the methylotrophic bacterium Paracoccus aminophilus JCM 7686, containing primary and secondary chromids.</title>
        <authorList>
            <person name="Dziewit L."/>
            <person name="Czarnecki J."/>
            <person name="Wibberg D."/>
            <person name="Radlinska M."/>
            <person name="Mrozek P."/>
            <person name="Szymczak M."/>
            <person name="Schluter A."/>
            <person name="Puhler A."/>
            <person name="Bartosik D."/>
        </authorList>
    </citation>
    <scope>NUCLEOTIDE SEQUENCE [LARGE SCALE GENOMIC DNA]</scope>
    <source>
        <strain evidence="2">JCM 7686</strain>
    </source>
</reference>
<dbReference type="Proteomes" id="UP000015480">
    <property type="component" value="Chromosome"/>
</dbReference>
<name>S5XNV8_PARAH</name>
<dbReference type="OrthoDB" id="7857449at2"/>
<keyword evidence="3" id="KW-1185">Reference proteome</keyword>
<evidence type="ECO:0000313" key="3">
    <source>
        <dbReference type="Proteomes" id="UP000015480"/>
    </source>
</evidence>
<dbReference type="HOGENOM" id="CLU_2048083_0_0_5"/>
<feature type="compositionally biased region" description="Acidic residues" evidence="1">
    <location>
        <begin position="117"/>
        <end position="139"/>
    </location>
</feature>
<dbReference type="PATRIC" id="fig|1367847.3.peg.1897"/>
<dbReference type="STRING" id="1367847.JCM7686_1908"/>
<dbReference type="EMBL" id="CP006650">
    <property type="protein sequence ID" value="AGT09009.1"/>
    <property type="molecule type" value="Genomic_DNA"/>
</dbReference>